<gene>
    <name evidence="1" type="ORF">NDU88_001644</name>
</gene>
<organism evidence="1 2">
    <name type="scientific">Pleurodeles waltl</name>
    <name type="common">Iberian ribbed newt</name>
    <dbReference type="NCBI Taxonomy" id="8319"/>
    <lineage>
        <taxon>Eukaryota</taxon>
        <taxon>Metazoa</taxon>
        <taxon>Chordata</taxon>
        <taxon>Craniata</taxon>
        <taxon>Vertebrata</taxon>
        <taxon>Euteleostomi</taxon>
        <taxon>Amphibia</taxon>
        <taxon>Batrachia</taxon>
        <taxon>Caudata</taxon>
        <taxon>Salamandroidea</taxon>
        <taxon>Salamandridae</taxon>
        <taxon>Pleurodelinae</taxon>
        <taxon>Pleurodeles</taxon>
    </lineage>
</organism>
<name>A0AAV7UB04_PLEWA</name>
<sequence>MCRDKEVLLRAPAPAVAPLALPGGDTRPPWPVGINGAQPTRLSQPPWCSRHKARAILHVGHTAICHPGQDLRRHRWCAPLALVPAHRVSLCSSELRLLLLYGHISCCCGSLLSTVGVGHANPSGSPSSSSVQRKARSINFLNAYLSGVTSRPCRSTPCS</sequence>
<comment type="caution">
    <text evidence="1">The sequence shown here is derived from an EMBL/GenBank/DDBJ whole genome shotgun (WGS) entry which is preliminary data.</text>
</comment>
<evidence type="ECO:0000313" key="1">
    <source>
        <dbReference type="EMBL" id="KAJ1184847.1"/>
    </source>
</evidence>
<evidence type="ECO:0000313" key="2">
    <source>
        <dbReference type="Proteomes" id="UP001066276"/>
    </source>
</evidence>
<dbReference type="EMBL" id="JANPWB010000005">
    <property type="protein sequence ID" value="KAJ1184847.1"/>
    <property type="molecule type" value="Genomic_DNA"/>
</dbReference>
<reference evidence="1" key="1">
    <citation type="journal article" date="2022" name="bioRxiv">
        <title>Sequencing and chromosome-scale assembly of the giantPleurodeles waltlgenome.</title>
        <authorList>
            <person name="Brown T."/>
            <person name="Elewa A."/>
            <person name="Iarovenko S."/>
            <person name="Subramanian E."/>
            <person name="Araus A.J."/>
            <person name="Petzold A."/>
            <person name="Susuki M."/>
            <person name="Suzuki K.-i.T."/>
            <person name="Hayashi T."/>
            <person name="Toyoda A."/>
            <person name="Oliveira C."/>
            <person name="Osipova E."/>
            <person name="Leigh N.D."/>
            <person name="Simon A."/>
            <person name="Yun M.H."/>
        </authorList>
    </citation>
    <scope>NUCLEOTIDE SEQUENCE</scope>
    <source>
        <strain evidence="1">20211129_DDA</strain>
        <tissue evidence="1">Liver</tissue>
    </source>
</reference>
<dbReference type="AlphaFoldDB" id="A0AAV7UB04"/>
<protein>
    <submittedName>
        <fullName evidence="1">Uncharacterized protein</fullName>
    </submittedName>
</protein>
<accession>A0AAV7UB04</accession>
<proteinExistence type="predicted"/>
<keyword evidence="2" id="KW-1185">Reference proteome</keyword>
<dbReference type="Proteomes" id="UP001066276">
    <property type="component" value="Chromosome 3_1"/>
</dbReference>